<dbReference type="Proteomes" id="UP001267638">
    <property type="component" value="Unassembled WGS sequence"/>
</dbReference>
<sequence length="79" mass="8637">MTDTVTGFATRPGAAERWIRRPVLDTPAATPFSARLTIDVTPAMRQRLKLAAVTRGTTVADLMRALIDAQFPDTVKEPI</sequence>
<keyword evidence="2" id="KW-1185">Reference proteome</keyword>
<name>A0ABU1WZU0_SPHXE</name>
<protein>
    <recommendedName>
        <fullName evidence="3">Plasmid segregation centromere-binding protein ParG</fullName>
    </recommendedName>
</protein>
<comment type="caution">
    <text evidence="1">The sequence shown here is derived from an EMBL/GenBank/DDBJ whole genome shotgun (WGS) entry which is preliminary data.</text>
</comment>
<dbReference type="SUPFAM" id="SSF47598">
    <property type="entry name" value="Ribbon-helix-helix"/>
    <property type="match status" value="1"/>
</dbReference>
<accession>A0ABU1WZU0</accession>
<evidence type="ECO:0000313" key="2">
    <source>
        <dbReference type="Proteomes" id="UP001267638"/>
    </source>
</evidence>
<gene>
    <name evidence="1" type="ORF">J2W40_001655</name>
</gene>
<dbReference type="InterPro" id="IPR056972">
    <property type="entry name" value="RHH_dom-containing"/>
</dbReference>
<dbReference type="RefSeq" id="WP_310223466.1">
    <property type="nucleotide sequence ID" value="NZ_JAVDWV010000006.1"/>
</dbReference>
<dbReference type="EMBL" id="JAVDWV010000006">
    <property type="protein sequence ID" value="MDR7154840.1"/>
    <property type="molecule type" value="Genomic_DNA"/>
</dbReference>
<dbReference type="Gene3D" id="1.10.1220.10">
    <property type="entry name" value="Met repressor-like"/>
    <property type="match status" value="1"/>
</dbReference>
<evidence type="ECO:0000313" key="1">
    <source>
        <dbReference type="EMBL" id="MDR7154840.1"/>
    </source>
</evidence>
<reference evidence="1 2" key="1">
    <citation type="submission" date="2023-07" db="EMBL/GenBank/DDBJ databases">
        <title>Sorghum-associated microbial communities from plants grown in Nebraska, USA.</title>
        <authorList>
            <person name="Schachtman D."/>
        </authorList>
    </citation>
    <scope>NUCLEOTIDE SEQUENCE [LARGE SCALE GENOMIC DNA]</scope>
    <source>
        <strain evidence="1 2">4256</strain>
    </source>
</reference>
<dbReference type="InterPro" id="IPR013321">
    <property type="entry name" value="Arc_rbn_hlx_hlx"/>
</dbReference>
<organism evidence="1 2">
    <name type="scientific">Sphingobium xenophagum</name>
    <dbReference type="NCBI Taxonomy" id="121428"/>
    <lineage>
        <taxon>Bacteria</taxon>
        <taxon>Pseudomonadati</taxon>
        <taxon>Pseudomonadota</taxon>
        <taxon>Alphaproteobacteria</taxon>
        <taxon>Sphingomonadales</taxon>
        <taxon>Sphingomonadaceae</taxon>
        <taxon>Sphingobium</taxon>
    </lineage>
</organism>
<evidence type="ECO:0008006" key="3">
    <source>
        <dbReference type="Google" id="ProtNLM"/>
    </source>
</evidence>
<proteinExistence type="predicted"/>
<dbReference type="InterPro" id="IPR010985">
    <property type="entry name" value="Ribbon_hlx_hlx"/>
</dbReference>
<dbReference type="Pfam" id="PF23807">
    <property type="entry name" value="RHH_10"/>
    <property type="match status" value="1"/>
</dbReference>